<evidence type="ECO:0008006" key="4">
    <source>
        <dbReference type="Google" id="ProtNLM"/>
    </source>
</evidence>
<sequence length="129" mass="14128">MAQIPANLPPSLQLLLQKQQEHSGLQALREASGDLVKRVEKLAESTNVMADGGKGTCFPHPSPKLTPAIGDVMQNWSYVWTILEQLQSSAKGTEEEGPEPVPQLVRLVYKEVEGGEDERPAEEGSQPQR</sequence>
<dbReference type="VEuPathDB" id="FungiDB:A1Q1_06102"/>
<dbReference type="Proteomes" id="UP000002748">
    <property type="component" value="Unassembled WGS sequence"/>
</dbReference>
<gene>
    <name evidence="2" type="ORF">A1Q1_06102</name>
</gene>
<dbReference type="AlphaFoldDB" id="J6EM00"/>
<dbReference type="GeneID" id="25989614"/>
<evidence type="ECO:0000313" key="2">
    <source>
        <dbReference type="EMBL" id="EJT45339.1"/>
    </source>
</evidence>
<dbReference type="RefSeq" id="XP_014176786.1">
    <property type="nucleotide sequence ID" value="XM_014321311.1"/>
</dbReference>
<feature type="compositionally biased region" description="Basic and acidic residues" evidence="1">
    <location>
        <begin position="110"/>
        <end position="122"/>
    </location>
</feature>
<feature type="region of interest" description="Disordered" evidence="1">
    <location>
        <begin position="110"/>
        <end position="129"/>
    </location>
</feature>
<proteinExistence type="predicted"/>
<protein>
    <recommendedName>
        <fullName evidence="4">DASH complex subunit DAD2</fullName>
    </recommendedName>
</protein>
<dbReference type="OrthoDB" id="3230169at2759"/>
<dbReference type="HOGENOM" id="CLU_1950323_0_0_1"/>
<dbReference type="KEGG" id="tasa:A1Q1_06102"/>
<dbReference type="EMBL" id="ALBS01000327">
    <property type="protein sequence ID" value="EJT45339.1"/>
    <property type="molecule type" value="Genomic_DNA"/>
</dbReference>
<accession>J6EM00</accession>
<reference evidence="2 3" key="1">
    <citation type="journal article" date="2012" name="Eukaryot. Cell">
        <title>Draft genome sequence of CBS 2479, the standard type strain of Trichosporon asahii.</title>
        <authorList>
            <person name="Yang R.Y."/>
            <person name="Li H.T."/>
            <person name="Zhu H."/>
            <person name="Zhou G.P."/>
            <person name="Wang M."/>
            <person name="Wang L."/>
        </authorList>
    </citation>
    <scope>NUCLEOTIDE SEQUENCE [LARGE SCALE GENOMIC DNA]</scope>
    <source>
        <strain evidence="3">ATCC 90039 / CBS 2479 / JCM 2466 / KCTC 7840 / NCYC 2677 / UAMH 7654</strain>
    </source>
</reference>
<name>J6EM00_TRIAS</name>
<comment type="caution">
    <text evidence="2">The sequence shown here is derived from an EMBL/GenBank/DDBJ whole genome shotgun (WGS) entry which is preliminary data.</text>
</comment>
<evidence type="ECO:0000313" key="3">
    <source>
        <dbReference type="Proteomes" id="UP000002748"/>
    </source>
</evidence>
<organism evidence="2 3">
    <name type="scientific">Trichosporon asahii var. asahii (strain ATCC 90039 / CBS 2479 / JCM 2466 / KCTC 7840 / NBRC 103889/ NCYC 2677 / UAMH 7654)</name>
    <name type="common">Yeast</name>
    <dbReference type="NCBI Taxonomy" id="1186058"/>
    <lineage>
        <taxon>Eukaryota</taxon>
        <taxon>Fungi</taxon>
        <taxon>Dikarya</taxon>
        <taxon>Basidiomycota</taxon>
        <taxon>Agaricomycotina</taxon>
        <taxon>Tremellomycetes</taxon>
        <taxon>Trichosporonales</taxon>
        <taxon>Trichosporonaceae</taxon>
        <taxon>Trichosporon</taxon>
    </lineage>
</organism>
<evidence type="ECO:0000256" key="1">
    <source>
        <dbReference type="SAM" id="MobiDB-lite"/>
    </source>
</evidence>